<accession>A0A6A5ZVQ1</accession>
<evidence type="ECO:0008006" key="3">
    <source>
        <dbReference type="Google" id="ProtNLM"/>
    </source>
</evidence>
<gene>
    <name evidence="1" type="ORF">BDV96DRAFT_561997</name>
</gene>
<name>A0A6A5ZVQ1_9PLEO</name>
<dbReference type="Proteomes" id="UP000799770">
    <property type="component" value="Unassembled WGS sequence"/>
</dbReference>
<dbReference type="AlphaFoldDB" id="A0A6A5ZVQ1"/>
<dbReference type="OrthoDB" id="1049195at2759"/>
<dbReference type="EMBL" id="ML977310">
    <property type="protein sequence ID" value="KAF2123125.1"/>
    <property type="molecule type" value="Genomic_DNA"/>
</dbReference>
<protein>
    <recommendedName>
        <fullName evidence="3">RRM domain-containing protein</fullName>
    </recommendedName>
</protein>
<sequence length="282" mass="32114">MTSSPRRPPSHWNLISLTNERRAMSARSLAHIIQSFSPTRLARLCSRVMSRATTPAVDFMSLELSGFSSKLTADDIDTIFKDYTIANFHFPHPPNFSYPFRLQLRIVSSGEANKAVQEIDGRLVHGKRISLKIVDTEAQKLWEAEVSRVAAMVQTNTARVDHRQHSCKILEVRELVTSTHHYAFLQARQPLTFHSSPQEHLAAARQSFEWEFVAGEFATVKDPSEKKSGGRNLYSGRLEALSDLMRVVEGAAMKRKQLLHSKRQLGLKDTWEHWEGSWLADY</sequence>
<reference evidence="1" key="1">
    <citation type="journal article" date="2020" name="Stud. Mycol.">
        <title>101 Dothideomycetes genomes: a test case for predicting lifestyles and emergence of pathogens.</title>
        <authorList>
            <person name="Haridas S."/>
            <person name="Albert R."/>
            <person name="Binder M."/>
            <person name="Bloem J."/>
            <person name="Labutti K."/>
            <person name="Salamov A."/>
            <person name="Andreopoulos B."/>
            <person name="Baker S."/>
            <person name="Barry K."/>
            <person name="Bills G."/>
            <person name="Bluhm B."/>
            <person name="Cannon C."/>
            <person name="Castanera R."/>
            <person name="Culley D."/>
            <person name="Daum C."/>
            <person name="Ezra D."/>
            <person name="Gonzalez J."/>
            <person name="Henrissat B."/>
            <person name="Kuo A."/>
            <person name="Liang C."/>
            <person name="Lipzen A."/>
            <person name="Lutzoni F."/>
            <person name="Magnuson J."/>
            <person name="Mondo S."/>
            <person name="Nolan M."/>
            <person name="Ohm R."/>
            <person name="Pangilinan J."/>
            <person name="Park H.-J."/>
            <person name="Ramirez L."/>
            <person name="Alfaro M."/>
            <person name="Sun H."/>
            <person name="Tritt A."/>
            <person name="Yoshinaga Y."/>
            <person name="Zwiers L.-H."/>
            <person name="Turgeon B."/>
            <person name="Goodwin S."/>
            <person name="Spatafora J."/>
            <person name="Crous P."/>
            <person name="Grigoriev I."/>
        </authorList>
    </citation>
    <scope>NUCLEOTIDE SEQUENCE</scope>
    <source>
        <strain evidence="1">CBS 627.86</strain>
    </source>
</reference>
<evidence type="ECO:0000313" key="1">
    <source>
        <dbReference type="EMBL" id="KAF2123125.1"/>
    </source>
</evidence>
<organism evidence="1 2">
    <name type="scientific">Lophiotrema nucula</name>
    <dbReference type="NCBI Taxonomy" id="690887"/>
    <lineage>
        <taxon>Eukaryota</taxon>
        <taxon>Fungi</taxon>
        <taxon>Dikarya</taxon>
        <taxon>Ascomycota</taxon>
        <taxon>Pezizomycotina</taxon>
        <taxon>Dothideomycetes</taxon>
        <taxon>Pleosporomycetidae</taxon>
        <taxon>Pleosporales</taxon>
        <taxon>Lophiotremataceae</taxon>
        <taxon>Lophiotrema</taxon>
    </lineage>
</organism>
<keyword evidence="2" id="KW-1185">Reference proteome</keyword>
<evidence type="ECO:0000313" key="2">
    <source>
        <dbReference type="Proteomes" id="UP000799770"/>
    </source>
</evidence>
<proteinExistence type="predicted"/>